<keyword evidence="3" id="KW-1185">Reference proteome</keyword>
<proteinExistence type="predicted"/>
<reference evidence="2 3" key="1">
    <citation type="submission" date="2019-10" db="EMBL/GenBank/DDBJ databases">
        <authorList>
            <person name="Palmer J.M."/>
        </authorList>
    </citation>
    <scope>NUCLEOTIDE SEQUENCE [LARGE SCALE GENOMIC DNA]</scope>
    <source>
        <strain evidence="2 3">TWF696</strain>
    </source>
</reference>
<name>A0AAV9UT62_9PEZI</name>
<feature type="compositionally biased region" description="Polar residues" evidence="1">
    <location>
        <begin position="72"/>
        <end position="83"/>
    </location>
</feature>
<accession>A0AAV9UT62</accession>
<evidence type="ECO:0000256" key="1">
    <source>
        <dbReference type="SAM" id="MobiDB-lite"/>
    </source>
</evidence>
<organism evidence="2 3">
    <name type="scientific">Orbilia brochopaga</name>
    <dbReference type="NCBI Taxonomy" id="3140254"/>
    <lineage>
        <taxon>Eukaryota</taxon>
        <taxon>Fungi</taxon>
        <taxon>Dikarya</taxon>
        <taxon>Ascomycota</taxon>
        <taxon>Pezizomycotina</taxon>
        <taxon>Orbiliomycetes</taxon>
        <taxon>Orbiliales</taxon>
        <taxon>Orbiliaceae</taxon>
        <taxon>Orbilia</taxon>
    </lineage>
</organism>
<evidence type="ECO:0000313" key="2">
    <source>
        <dbReference type="EMBL" id="KAK6347278.1"/>
    </source>
</evidence>
<feature type="region of interest" description="Disordered" evidence="1">
    <location>
        <begin position="1"/>
        <end position="27"/>
    </location>
</feature>
<sequence length="83" mass="8960">MDGLDHEPGQTMRWSNSRTRVNDPDLKEPYYLEGPGDQTKWNWLANLNSVSGGSLAASLSGGGLLKRDAEAPNNTTDTTSVPV</sequence>
<comment type="caution">
    <text evidence="2">The sequence shown here is derived from an EMBL/GenBank/DDBJ whole genome shotgun (WGS) entry which is preliminary data.</text>
</comment>
<dbReference type="EMBL" id="JAVHNQ010000005">
    <property type="protein sequence ID" value="KAK6347278.1"/>
    <property type="molecule type" value="Genomic_DNA"/>
</dbReference>
<feature type="region of interest" description="Disordered" evidence="1">
    <location>
        <begin position="57"/>
        <end position="83"/>
    </location>
</feature>
<dbReference type="AlphaFoldDB" id="A0AAV9UT62"/>
<dbReference type="Proteomes" id="UP001375240">
    <property type="component" value="Unassembled WGS sequence"/>
</dbReference>
<gene>
    <name evidence="2" type="ORF">TWF696_007350</name>
</gene>
<protein>
    <submittedName>
        <fullName evidence="2">Uncharacterized protein</fullName>
    </submittedName>
</protein>
<evidence type="ECO:0000313" key="3">
    <source>
        <dbReference type="Proteomes" id="UP001375240"/>
    </source>
</evidence>